<evidence type="ECO:0000256" key="2">
    <source>
        <dbReference type="ARBA" id="ARBA00002681"/>
    </source>
</evidence>
<keyword evidence="7" id="KW-0378">Hydrolase</keyword>
<evidence type="ECO:0000313" key="9">
    <source>
        <dbReference type="Proteomes" id="UP000188604"/>
    </source>
</evidence>
<dbReference type="InterPro" id="IPR005900">
    <property type="entry name" value="6-phosphogluconolactonase_DevB"/>
</dbReference>
<dbReference type="STRING" id="320497.A0U93_04820"/>
<evidence type="ECO:0000256" key="3">
    <source>
        <dbReference type="ARBA" id="ARBA00004961"/>
    </source>
</evidence>
<keyword evidence="9" id="KW-1185">Reference proteome</keyword>
<dbReference type="OrthoDB" id="9810967at2"/>
<name>A0A1U9KNT7_9PROT</name>
<dbReference type="SUPFAM" id="SSF100950">
    <property type="entry name" value="NagB/RpiA/CoA transferase-like"/>
    <property type="match status" value="1"/>
</dbReference>
<evidence type="ECO:0000313" key="8">
    <source>
        <dbReference type="EMBL" id="AQS87370.1"/>
    </source>
</evidence>
<dbReference type="GO" id="GO:0017057">
    <property type="term" value="F:6-phosphogluconolactonase activity"/>
    <property type="evidence" value="ECO:0007669"/>
    <property type="project" value="UniProtKB-UniRule"/>
</dbReference>
<gene>
    <name evidence="7" type="primary">pgl</name>
    <name evidence="8" type="ORF">A0U93_04820</name>
</gene>
<dbReference type="GO" id="GO:0005975">
    <property type="term" value="P:carbohydrate metabolic process"/>
    <property type="evidence" value="ECO:0007669"/>
    <property type="project" value="UniProtKB-UniRule"/>
</dbReference>
<comment type="function">
    <text evidence="2 7">Hydrolysis of 6-phosphogluconolactone to 6-phosphogluconate.</text>
</comment>
<dbReference type="InterPro" id="IPR039104">
    <property type="entry name" value="6PGL"/>
</dbReference>
<dbReference type="AlphaFoldDB" id="A0A1U9KNT7"/>
<dbReference type="PANTHER" id="PTHR11054:SF0">
    <property type="entry name" value="6-PHOSPHOGLUCONOLACTONASE"/>
    <property type="match status" value="1"/>
</dbReference>
<dbReference type="EC" id="3.1.1.31" evidence="5 7"/>
<dbReference type="Gene3D" id="3.40.50.1360">
    <property type="match status" value="1"/>
</dbReference>
<evidence type="ECO:0000256" key="4">
    <source>
        <dbReference type="ARBA" id="ARBA00010662"/>
    </source>
</evidence>
<dbReference type="UniPathway" id="UPA00115">
    <property type="reaction ID" value="UER00409"/>
</dbReference>
<evidence type="ECO:0000256" key="7">
    <source>
        <dbReference type="RuleBase" id="RU365095"/>
    </source>
</evidence>
<dbReference type="NCBIfam" id="TIGR01198">
    <property type="entry name" value="pgl"/>
    <property type="match status" value="1"/>
</dbReference>
<protein>
    <recommendedName>
        <fullName evidence="6 7">6-phosphogluconolactonase</fullName>
        <shortName evidence="7">6PGL</shortName>
        <ecNumber evidence="5 7">3.1.1.31</ecNumber>
    </recommendedName>
</protein>
<dbReference type="GO" id="GO:0006098">
    <property type="term" value="P:pentose-phosphate shunt"/>
    <property type="evidence" value="ECO:0007669"/>
    <property type="project" value="UniProtKB-UniPathway"/>
</dbReference>
<organism evidence="8 9">
    <name type="scientific">Neoasaia chiangmaiensis</name>
    <dbReference type="NCBI Taxonomy" id="320497"/>
    <lineage>
        <taxon>Bacteria</taxon>
        <taxon>Pseudomonadati</taxon>
        <taxon>Pseudomonadota</taxon>
        <taxon>Alphaproteobacteria</taxon>
        <taxon>Acetobacterales</taxon>
        <taxon>Acetobacteraceae</taxon>
        <taxon>Neoasaia</taxon>
    </lineage>
</organism>
<comment type="pathway">
    <text evidence="3 7">Carbohydrate degradation; pentose phosphate pathway; D-ribulose 5-phosphate from D-glucose 6-phosphate (oxidative stage): step 2/3.</text>
</comment>
<dbReference type="Proteomes" id="UP000188604">
    <property type="component" value="Chromosome"/>
</dbReference>
<comment type="catalytic activity">
    <reaction evidence="1 7">
        <text>6-phospho-D-glucono-1,5-lactone + H2O = 6-phospho-D-gluconate + H(+)</text>
        <dbReference type="Rhea" id="RHEA:12556"/>
        <dbReference type="ChEBI" id="CHEBI:15377"/>
        <dbReference type="ChEBI" id="CHEBI:15378"/>
        <dbReference type="ChEBI" id="CHEBI:57955"/>
        <dbReference type="ChEBI" id="CHEBI:58759"/>
        <dbReference type="EC" id="3.1.1.31"/>
    </reaction>
</comment>
<dbReference type="InterPro" id="IPR037171">
    <property type="entry name" value="NagB/RpiA_transferase-like"/>
</dbReference>
<reference evidence="8 9" key="1">
    <citation type="submission" date="2016-03" db="EMBL/GenBank/DDBJ databases">
        <title>Acetic acid bacteria sequencing.</title>
        <authorList>
            <person name="Brandt J."/>
            <person name="Jakob F."/>
            <person name="Vogel R.F."/>
        </authorList>
    </citation>
    <scope>NUCLEOTIDE SEQUENCE [LARGE SCALE GENOMIC DNA]</scope>
    <source>
        <strain evidence="8 9">NBRC 101099</strain>
    </source>
</reference>
<dbReference type="Pfam" id="PF01182">
    <property type="entry name" value="Glucosamine_iso"/>
    <property type="match status" value="1"/>
</dbReference>
<sequence length="250" mass="27488">MSGHDVKTANIVVLKDGEAIAQHMAHWLLEQALEKKDGPFVVALSGGSTPKHLFQLLAEPAIAERFPWDRTQIFYGDERYVPIDDPSNNYAMSREALLSHVPVPAANVHRMPTEGEPSSDAARYQKELQEVYGQDTLQPGKPLFDVVMLGMGPDGHTASLFPRQPVLQEKKLWVSTCTPDNAPHTRLTLTYPAIHSSRHVVFMLAGDGKAEMLARVRRGDDASLPSSHITTEGDLTFLVDEAAAKDLPSC</sequence>
<evidence type="ECO:0000256" key="5">
    <source>
        <dbReference type="ARBA" id="ARBA00013198"/>
    </source>
</evidence>
<dbReference type="EMBL" id="CP014691">
    <property type="protein sequence ID" value="AQS87370.1"/>
    <property type="molecule type" value="Genomic_DNA"/>
</dbReference>
<dbReference type="CDD" id="cd01400">
    <property type="entry name" value="6PGL"/>
    <property type="match status" value="1"/>
</dbReference>
<accession>A0A1U9KNT7</accession>
<dbReference type="KEGG" id="nch:A0U93_04820"/>
<dbReference type="PANTHER" id="PTHR11054">
    <property type="entry name" value="6-PHOSPHOGLUCONOLACTONASE"/>
    <property type="match status" value="1"/>
</dbReference>
<comment type="similarity">
    <text evidence="4 7">Belongs to the glucosamine/galactosamine-6-phosphate isomerase family. 6-phosphogluconolactonase subfamily.</text>
</comment>
<evidence type="ECO:0000256" key="6">
    <source>
        <dbReference type="ARBA" id="ARBA00020337"/>
    </source>
</evidence>
<dbReference type="InterPro" id="IPR006148">
    <property type="entry name" value="Glc/Gal-6P_isomerase"/>
</dbReference>
<evidence type="ECO:0000256" key="1">
    <source>
        <dbReference type="ARBA" id="ARBA00000832"/>
    </source>
</evidence>
<proteinExistence type="inferred from homology"/>
<dbReference type="RefSeq" id="WP_077806350.1">
    <property type="nucleotide sequence ID" value="NZ_BJXS01000009.1"/>
</dbReference>